<comment type="subcellular location">
    <subcellularLocation>
        <location evidence="1">Membrane</location>
        <topology evidence="1">Single-pass type I membrane protein</topology>
    </subcellularLocation>
</comment>
<evidence type="ECO:0000256" key="11">
    <source>
        <dbReference type="ARBA" id="ARBA00023157"/>
    </source>
</evidence>
<evidence type="ECO:0000256" key="13">
    <source>
        <dbReference type="ARBA" id="ARBA00047558"/>
    </source>
</evidence>
<dbReference type="InterPro" id="IPR011009">
    <property type="entry name" value="Kinase-like_dom_sf"/>
</dbReference>
<keyword evidence="10" id="KW-0472">Membrane</keyword>
<evidence type="ECO:0000256" key="1">
    <source>
        <dbReference type="ARBA" id="ARBA00004479"/>
    </source>
</evidence>
<dbReference type="FunFam" id="3.30.200.20:FF:000043">
    <property type="entry name" value="Wall-associated receptor kinase 2"/>
    <property type="match status" value="1"/>
</dbReference>
<keyword evidence="7" id="KW-0418">Kinase</keyword>
<keyword evidence="3" id="KW-0808">Transferase</keyword>
<keyword evidence="4" id="KW-0812">Transmembrane</keyword>
<feature type="signal peptide" evidence="15">
    <location>
        <begin position="1"/>
        <end position="28"/>
    </location>
</feature>
<reference evidence="18" key="2">
    <citation type="submission" date="2025-08" db="UniProtKB">
        <authorList>
            <consortium name="RefSeq"/>
        </authorList>
    </citation>
    <scope>IDENTIFICATION</scope>
    <source>
        <tissue evidence="18">Leaves</tissue>
    </source>
</reference>
<keyword evidence="6" id="KW-0547">Nucleotide-binding</keyword>
<dbReference type="PROSITE" id="PS00108">
    <property type="entry name" value="PROTEIN_KINASE_ST"/>
    <property type="match status" value="1"/>
</dbReference>
<keyword evidence="12" id="KW-0325">Glycoprotein</keyword>
<dbReference type="InterPro" id="IPR045274">
    <property type="entry name" value="WAK-like"/>
</dbReference>
<comment type="catalytic activity">
    <reaction evidence="14">
        <text>L-threonyl-[protein] + ATP = O-phospho-L-threonyl-[protein] + ADP + H(+)</text>
        <dbReference type="Rhea" id="RHEA:46608"/>
        <dbReference type="Rhea" id="RHEA-COMP:11060"/>
        <dbReference type="Rhea" id="RHEA-COMP:11605"/>
        <dbReference type="ChEBI" id="CHEBI:15378"/>
        <dbReference type="ChEBI" id="CHEBI:30013"/>
        <dbReference type="ChEBI" id="CHEBI:30616"/>
        <dbReference type="ChEBI" id="CHEBI:61977"/>
        <dbReference type="ChEBI" id="CHEBI:456216"/>
    </reaction>
</comment>
<dbReference type="RefSeq" id="XP_027086417.1">
    <property type="nucleotide sequence ID" value="XM_027230616.2"/>
</dbReference>
<evidence type="ECO:0000256" key="6">
    <source>
        <dbReference type="ARBA" id="ARBA00022741"/>
    </source>
</evidence>
<dbReference type="OrthoDB" id="4062651at2759"/>
<name>A0A6P6U8Z6_COFAR</name>
<evidence type="ECO:0000259" key="16">
    <source>
        <dbReference type="PROSITE" id="PS50011"/>
    </source>
</evidence>
<evidence type="ECO:0000256" key="8">
    <source>
        <dbReference type="ARBA" id="ARBA00022840"/>
    </source>
</evidence>
<sequence>MTAQFGTGDMRLISVLFLFLCHIVLSSGATRFPMAKPGCSDTCGAVRIPYPFGIGPGCALNQAYTINCTDGVDSSMDGPRPYLTIRPQRGSLQFRQVLEVSLRGQTVTINTTTPEVCWDQGQANLPSLDPVLNGTPFLYSPEHDKLMLVGCGNVLLTLGFDSPEILSGCTSMCSSRKTPGCYGINCCQASFPYYLSQYSLNLTASQNLTSRTCSYALFVDQKWNLDDYLNPLKDPFFPVVWSWTLQNYSDIDAISGCSPKNSSLQLESRNISSYQCECRTLGGDTWFYQINPYLDGACQEGATIGAGVLIFMIIISISYNALKKRWNNRRKEKFFKRMLQQQLPADDIENTKLFTAKELSKATDGFNNDRILGRGGQGTVYKGMLTDGRIIAIKKAKNVDDSRFEEFVNEVVILSQVNHRNVVKLLGCCLETEVPLLVYEFIPNGTLYSLIHNQNDNEFPFTWNLRLRIASEIAGALAYLHSQISVPILHRDVKSSNVLLDEKYIAKVADFGTSKTIEVDKTHLTTAVKGTFGYLDPEYFHTSHYTDKSDVYGFGVVLVELITRQKPISSTPISSTPISSMQTGEDHVCMSLVERFLKSMNQNSLQTILDSQLVDERYENEVIFVAKLARQCLNSTGKMRPTMREILLELESIKLSKRDSTIDTKFRSPSCIENLADGIVGNTDTYCTWTSGSDTVESSSDAHPFL</sequence>
<dbReference type="AlphaFoldDB" id="A0A6P6U8Z6"/>
<evidence type="ECO:0000256" key="7">
    <source>
        <dbReference type="ARBA" id="ARBA00022777"/>
    </source>
</evidence>
<gene>
    <name evidence="18" type="primary">LOC113708148</name>
</gene>
<dbReference type="FunFam" id="1.10.510.10:FF:000084">
    <property type="entry name" value="Wall-associated receptor kinase 2"/>
    <property type="match status" value="1"/>
</dbReference>
<dbReference type="GO" id="GO:0005886">
    <property type="term" value="C:plasma membrane"/>
    <property type="evidence" value="ECO:0007669"/>
    <property type="project" value="TreeGrafter"/>
</dbReference>
<dbReference type="InterPro" id="IPR008271">
    <property type="entry name" value="Ser/Thr_kinase_AS"/>
</dbReference>
<keyword evidence="5 15" id="KW-0732">Signal</keyword>
<dbReference type="Proteomes" id="UP001652660">
    <property type="component" value="Chromosome 9c"/>
</dbReference>
<evidence type="ECO:0000313" key="17">
    <source>
        <dbReference type="Proteomes" id="UP001652660"/>
    </source>
</evidence>
<protein>
    <submittedName>
        <fullName evidence="18">Wall-associated receptor kinase-like 1</fullName>
    </submittedName>
</protein>
<feature type="chain" id="PRO_5028327846" evidence="15">
    <location>
        <begin position="29"/>
        <end position="706"/>
    </location>
</feature>
<dbReference type="PANTHER" id="PTHR27005:SF515">
    <property type="entry name" value="WALL-ASSOCIATED RECEPTOR KINASE-LIKE 10-RELATED"/>
    <property type="match status" value="1"/>
</dbReference>
<evidence type="ECO:0000256" key="3">
    <source>
        <dbReference type="ARBA" id="ARBA00022679"/>
    </source>
</evidence>
<dbReference type="GO" id="GO:0005524">
    <property type="term" value="F:ATP binding"/>
    <property type="evidence" value="ECO:0007669"/>
    <property type="project" value="UniProtKB-KW"/>
</dbReference>
<keyword evidence="17" id="KW-1185">Reference proteome</keyword>
<dbReference type="PANTHER" id="PTHR27005">
    <property type="entry name" value="WALL-ASSOCIATED RECEPTOR KINASE-LIKE 21"/>
    <property type="match status" value="1"/>
</dbReference>
<dbReference type="SMART" id="SM00220">
    <property type="entry name" value="S_TKc"/>
    <property type="match status" value="1"/>
</dbReference>
<keyword evidence="9" id="KW-1133">Transmembrane helix</keyword>
<comment type="catalytic activity">
    <reaction evidence="13">
        <text>L-seryl-[protein] + ATP = O-phospho-L-seryl-[protein] + ADP + H(+)</text>
        <dbReference type="Rhea" id="RHEA:17989"/>
        <dbReference type="Rhea" id="RHEA-COMP:9863"/>
        <dbReference type="Rhea" id="RHEA-COMP:11604"/>
        <dbReference type="ChEBI" id="CHEBI:15378"/>
        <dbReference type="ChEBI" id="CHEBI:29999"/>
        <dbReference type="ChEBI" id="CHEBI:30616"/>
        <dbReference type="ChEBI" id="CHEBI:83421"/>
        <dbReference type="ChEBI" id="CHEBI:456216"/>
    </reaction>
</comment>
<evidence type="ECO:0000256" key="10">
    <source>
        <dbReference type="ARBA" id="ARBA00023136"/>
    </source>
</evidence>
<dbReference type="GeneID" id="113708148"/>
<keyword evidence="2" id="KW-0723">Serine/threonine-protein kinase</keyword>
<dbReference type="SUPFAM" id="SSF56112">
    <property type="entry name" value="Protein kinase-like (PK-like)"/>
    <property type="match status" value="1"/>
</dbReference>
<reference evidence="17" key="1">
    <citation type="journal article" date="2025" name="Foods">
        <title>Unveiling the Microbial Signatures of Arabica Coffee Cherries: Insights into Ripeness Specific Diversity, Functional Traits, and Implications for Quality and Safety.</title>
        <authorList>
            <consortium name="RefSeq"/>
            <person name="Tenea G.N."/>
            <person name="Cifuentes V."/>
            <person name="Reyes P."/>
            <person name="Cevallos-Vallejos M."/>
        </authorList>
    </citation>
    <scope>NUCLEOTIDE SEQUENCE [LARGE SCALE GENOMIC DNA]</scope>
</reference>
<dbReference type="Gene3D" id="3.30.200.20">
    <property type="entry name" value="Phosphorylase Kinase, domain 1"/>
    <property type="match status" value="1"/>
</dbReference>
<organism evidence="17 18">
    <name type="scientific">Coffea arabica</name>
    <name type="common">Arabian coffee</name>
    <dbReference type="NCBI Taxonomy" id="13443"/>
    <lineage>
        <taxon>Eukaryota</taxon>
        <taxon>Viridiplantae</taxon>
        <taxon>Streptophyta</taxon>
        <taxon>Embryophyta</taxon>
        <taxon>Tracheophyta</taxon>
        <taxon>Spermatophyta</taxon>
        <taxon>Magnoliopsida</taxon>
        <taxon>eudicotyledons</taxon>
        <taxon>Gunneridae</taxon>
        <taxon>Pentapetalae</taxon>
        <taxon>asterids</taxon>
        <taxon>lamiids</taxon>
        <taxon>Gentianales</taxon>
        <taxon>Rubiaceae</taxon>
        <taxon>Ixoroideae</taxon>
        <taxon>Gardenieae complex</taxon>
        <taxon>Bertiereae - Coffeeae clade</taxon>
        <taxon>Coffeeae</taxon>
        <taxon>Coffea</taxon>
    </lineage>
</organism>
<dbReference type="GO" id="GO:0004674">
    <property type="term" value="F:protein serine/threonine kinase activity"/>
    <property type="evidence" value="ECO:0007669"/>
    <property type="project" value="UniProtKB-KW"/>
</dbReference>
<dbReference type="Gene3D" id="1.10.510.10">
    <property type="entry name" value="Transferase(Phosphotransferase) domain 1"/>
    <property type="match status" value="1"/>
</dbReference>
<accession>A0A6P6U8Z6</accession>
<evidence type="ECO:0000256" key="2">
    <source>
        <dbReference type="ARBA" id="ARBA00022527"/>
    </source>
</evidence>
<evidence type="ECO:0000256" key="12">
    <source>
        <dbReference type="ARBA" id="ARBA00023180"/>
    </source>
</evidence>
<keyword evidence="11" id="KW-1015">Disulfide bond</keyword>
<evidence type="ECO:0000313" key="18">
    <source>
        <dbReference type="RefSeq" id="XP_027086417.1"/>
    </source>
</evidence>
<dbReference type="GO" id="GO:0007166">
    <property type="term" value="P:cell surface receptor signaling pathway"/>
    <property type="evidence" value="ECO:0007669"/>
    <property type="project" value="InterPro"/>
</dbReference>
<dbReference type="InterPro" id="IPR025287">
    <property type="entry name" value="WAK_GUB"/>
</dbReference>
<feature type="domain" description="Protein kinase" evidence="16">
    <location>
        <begin position="366"/>
        <end position="653"/>
    </location>
</feature>
<evidence type="ECO:0000256" key="9">
    <source>
        <dbReference type="ARBA" id="ARBA00022989"/>
    </source>
</evidence>
<dbReference type="InterPro" id="IPR000719">
    <property type="entry name" value="Prot_kinase_dom"/>
</dbReference>
<evidence type="ECO:0000256" key="5">
    <source>
        <dbReference type="ARBA" id="ARBA00022729"/>
    </source>
</evidence>
<proteinExistence type="predicted"/>
<evidence type="ECO:0000256" key="14">
    <source>
        <dbReference type="ARBA" id="ARBA00047951"/>
    </source>
</evidence>
<dbReference type="GO" id="GO:0030247">
    <property type="term" value="F:polysaccharide binding"/>
    <property type="evidence" value="ECO:0007669"/>
    <property type="project" value="InterPro"/>
</dbReference>
<dbReference type="PROSITE" id="PS50011">
    <property type="entry name" value="PROTEIN_KINASE_DOM"/>
    <property type="match status" value="1"/>
</dbReference>
<dbReference type="Pfam" id="PF13947">
    <property type="entry name" value="GUB_WAK_bind"/>
    <property type="match status" value="1"/>
</dbReference>
<evidence type="ECO:0000256" key="15">
    <source>
        <dbReference type="SAM" id="SignalP"/>
    </source>
</evidence>
<evidence type="ECO:0000256" key="4">
    <source>
        <dbReference type="ARBA" id="ARBA00022692"/>
    </source>
</evidence>
<dbReference type="Pfam" id="PF07714">
    <property type="entry name" value="PK_Tyr_Ser-Thr"/>
    <property type="match status" value="1"/>
</dbReference>
<keyword evidence="8" id="KW-0067">ATP-binding</keyword>
<dbReference type="InterPro" id="IPR001245">
    <property type="entry name" value="Ser-Thr/Tyr_kinase_cat_dom"/>
</dbReference>